<accession>Q1YVF3</accession>
<dbReference type="InterPro" id="IPR008927">
    <property type="entry name" value="6-PGluconate_DH-like_C_sf"/>
</dbReference>
<dbReference type="UniPathway" id="UPA00098">
    <property type="reaction ID" value="UER00361"/>
</dbReference>
<evidence type="ECO:0000256" key="12">
    <source>
        <dbReference type="PIRSR" id="PIRSR000193-1"/>
    </source>
</evidence>
<dbReference type="GO" id="GO:0004735">
    <property type="term" value="F:pyrroline-5-carboxylate reductase activity"/>
    <property type="evidence" value="ECO:0007669"/>
    <property type="project" value="UniProtKB-UniRule"/>
</dbReference>
<evidence type="ECO:0000256" key="6">
    <source>
        <dbReference type="ARBA" id="ARBA00022857"/>
    </source>
</evidence>
<dbReference type="Proteomes" id="UP000005555">
    <property type="component" value="Unassembled WGS sequence"/>
</dbReference>
<keyword evidence="3 10" id="KW-0963">Cytoplasm</keyword>
<dbReference type="PIRSF" id="PIRSF000193">
    <property type="entry name" value="Pyrrol-5-carb_rd"/>
    <property type="match status" value="1"/>
</dbReference>
<keyword evidence="5 10" id="KW-0641">Proline biosynthesis</keyword>
<dbReference type="Pfam" id="PF03807">
    <property type="entry name" value="F420_oxidored"/>
    <property type="match status" value="1"/>
</dbReference>
<comment type="catalytic activity">
    <reaction evidence="9 10">
        <text>L-proline + NADP(+) = (S)-1-pyrroline-5-carboxylate + NADPH + 2 H(+)</text>
        <dbReference type="Rhea" id="RHEA:14109"/>
        <dbReference type="ChEBI" id="CHEBI:15378"/>
        <dbReference type="ChEBI" id="CHEBI:17388"/>
        <dbReference type="ChEBI" id="CHEBI:57783"/>
        <dbReference type="ChEBI" id="CHEBI:58349"/>
        <dbReference type="ChEBI" id="CHEBI:60039"/>
        <dbReference type="EC" id="1.5.1.2"/>
    </reaction>
</comment>
<keyword evidence="6 10" id="KW-0521">NADP</keyword>
<dbReference type="GO" id="GO:0005737">
    <property type="term" value="C:cytoplasm"/>
    <property type="evidence" value="ECO:0007669"/>
    <property type="project" value="UniProtKB-SubCell"/>
</dbReference>
<keyword evidence="7 10" id="KW-0560">Oxidoreductase</keyword>
<evidence type="ECO:0000313" key="16">
    <source>
        <dbReference type="Proteomes" id="UP000005555"/>
    </source>
</evidence>
<dbReference type="InterPro" id="IPR028939">
    <property type="entry name" value="P5C_Rdtase_cat_N"/>
</dbReference>
<dbReference type="InterPro" id="IPR036291">
    <property type="entry name" value="NAD(P)-bd_dom_sf"/>
</dbReference>
<dbReference type="Gene3D" id="1.10.3730.10">
    <property type="entry name" value="ProC C-terminal domain-like"/>
    <property type="match status" value="1"/>
</dbReference>
<dbReference type="InterPro" id="IPR000304">
    <property type="entry name" value="Pyrroline-COOH_reductase"/>
</dbReference>
<evidence type="ECO:0000313" key="15">
    <source>
        <dbReference type="EMBL" id="EAS47755.1"/>
    </source>
</evidence>
<dbReference type="eggNOG" id="COG0345">
    <property type="taxonomic scope" value="Bacteria"/>
</dbReference>
<keyword evidence="16" id="KW-1185">Reference proteome</keyword>
<dbReference type="Gene3D" id="3.40.50.720">
    <property type="entry name" value="NAD(P)-binding Rossmann-like Domain"/>
    <property type="match status" value="1"/>
</dbReference>
<dbReference type="HOGENOM" id="CLU_042344_0_1_6"/>
<proteinExistence type="inferred from homology"/>
<evidence type="ECO:0000256" key="11">
    <source>
        <dbReference type="NCBIfam" id="TIGR00112"/>
    </source>
</evidence>
<name>Q1YVF3_9GAMM</name>
<evidence type="ECO:0000259" key="14">
    <source>
        <dbReference type="Pfam" id="PF14748"/>
    </source>
</evidence>
<dbReference type="InterPro" id="IPR029036">
    <property type="entry name" value="P5CR_dimer"/>
</dbReference>
<evidence type="ECO:0000256" key="4">
    <source>
        <dbReference type="ARBA" id="ARBA00022605"/>
    </source>
</evidence>
<dbReference type="SUPFAM" id="SSF51735">
    <property type="entry name" value="NAD(P)-binding Rossmann-fold domains"/>
    <property type="match status" value="1"/>
</dbReference>
<evidence type="ECO:0000256" key="3">
    <source>
        <dbReference type="ARBA" id="ARBA00022490"/>
    </source>
</evidence>
<dbReference type="AlphaFoldDB" id="Q1YVF3"/>
<evidence type="ECO:0000256" key="1">
    <source>
        <dbReference type="ARBA" id="ARBA00005205"/>
    </source>
</evidence>
<sequence length="271" mass="28427">MSKIAFIGGGNMASSIIGGMLANGFQPEQICVGNRGTEKCQRLQQAYGIAATSDNHAAVAGADIVVMAVKPQVMGAVVKDLASSINPGAVVVSVAAGIQLCNFQDWLGASRAIVRVMPNTPSMVRCGAAGLFANALVSNEQKVSIESIFNAVGISCWVDNEAQIDAVTAVSGSGPAYFFLFMETMQRVGQELGLSEQVARELTIQTALGAAEMASNSEHNTEELRLQVSSPGGTTRAAIAQFEALDIEETIRQAMRAAHNRAGEMAQEFSN</sequence>
<dbReference type="Pfam" id="PF14748">
    <property type="entry name" value="P5CR_dimer"/>
    <property type="match status" value="1"/>
</dbReference>
<comment type="similarity">
    <text evidence="2 10">Belongs to the pyrroline-5-carboxylate reductase family.</text>
</comment>
<evidence type="ECO:0000256" key="2">
    <source>
        <dbReference type="ARBA" id="ARBA00005525"/>
    </source>
</evidence>
<dbReference type="HAMAP" id="MF_01925">
    <property type="entry name" value="P5C_reductase"/>
    <property type="match status" value="1"/>
</dbReference>
<organism evidence="15 16">
    <name type="scientific">gamma proteobacterium HTCC2207</name>
    <dbReference type="NCBI Taxonomy" id="314287"/>
    <lineage>
        <taxon>Bacteria</taxon>
        <taxon>Pseudomonadati</taxon>
        <taxon>Pseudomonadota</taxon>
        <taxon>Gammaproteobacteria</taxon>
        <taxon>Cellvibrionales</taxon>
        <taxon>Porticoccaceae</taxon>
        <taxon>SAR92 clade</taxon>
    </lineage>
</organism>
<dbReference type="NCBIfam" id="TIGR00112">
    <property type="entry name" value="proC"/>
    <property type="match status" value="1"/>
</dbReference>
<dbReference type="EMBL" id="AAPI01000001">
    <property type="protein sequence ID" value="EAS47755.1"/>
    <property type="molecule type" value="Genomic_DNA"/>
</dbReference>
<keyword evidence="4 10" id="KW-0028">Amino-acid biosynthesis</keyword>
<evidence type="ECO:0000256" key="7">
    <source>
        <dbReference type="ARBA" id="ARBA00023002"/>
    </source>
</evidence>
<feature type="binding site" evidence="12">
    <location>
        <begin position="7"/>
        <end position="12"/>
    </location>
    <ligand>
        <name>NADP(+)</name>
        <dbReference type="ChEBI" id="CHEBI:58349"/>
    </ligand>
</feature>
<feature type="domain" description="Pyrroline-5-carboxylate reductase dimerisation" evidence="14">
    <location>
        <begin position="161"/>
        <end position="265"/>
    </location>
</feature>
<gene>
    <name evidence="10" type="primary">proC</name>
    <name evidence="15" type="ORF">GB2207_08101</name>
</gene>
<dbReference type="FunFam" id="1.10.3730.10:FF:000001">
    <property type="entry name" value="Pyrroline-5-carboxylate reductase"/>
    <property type="match status" value="1"/>
</dbReference>
<evidence type="ECO:0000256" key="5">
    <source>
        <dbReference type="ARBA" id="ARBA00022650"/>
    </source>
</evidence>
<comment type="caution">
    <text evidence="15">The sequence shown here is derived from an EMBL/GenBank/DDBJ whole genome shotgun (WGS) entry which is preliminary data.</text>
</comment>
<feature type="binding site" evidence="12">
    <location>
        <position position="55"/>
    </location>
    <ligand>
        <name>NADPH</name>
        <dbReference type="ChEBI" id="CHEBI:57783"/>
    </ligand>
</feature>
<dbReference type="GO" id="GO:0055129">
    <property type="term" value="P:L-proline biosynthetic process"/>
    <property type="evidence" value="ECO:0007669"/>
    <property type="project" value="UniProtKB-UniRule"/>
</dbReference>
<comment type="function">
    <text evidence="10">Catalyzes the reduction of 1-pyrroline-5-carboxylate (PCA) to L-proline.</text>
</comment>
<comment type="catalytic activity">
    <reaction evidence="8 10">
        <text>L-proline + NAD(+) = (S)-1-pyrroline-5-carboxylate + NADH + 2 H(+)</text>
        <dbReference type="Rhea" id="RHEA:14105"/>
        <dbReference type="ChEBI" id="CHEBI:15378"/>
        <dbReference type="ChEBI" id="CHEBI:17388"/>
        <dbReference type="ChEBI" id="CHEBI:57540"/>
        <dbReference type="ChEBI" id="CHEBI:57945"/>
        <dbReference type="ChEBI" id="CHEBI:60039"/>
        <dbReference type="EC" id="1.5.1.2"/>
    </reaction>
</comment>
<dbReference type="PANTHER" id="PTHR11645:SF0">
    <property type="entry name" value="PYRROLINE-5-CARBOXYLATE REDUCTASE 3"/>
    <property type="match status" value="1"/>
</dbReference>
<dbReference type="STRING" id="314287.GB2207_08101"/>
<reference evidence="15 16" key="1">
    <citation type="submission" date="2006-03" db="EMBL/GenBank/DDBJ databases">
        <authorList>
            <person name="Giovannoni S.J."/>
            <person name="Cho J.-C."/>
            <person name="Ferriera S."/>
            <person name="Johnson J."/>
            <person name="Kravitz S."/>
            <person name="Halpern A."/>
            <person name="Remington K."/>
            <person name="Beeson K."/>
            <person name="Tran B."/>
            <person name="Rogers Y.-H."/>
            <person name="Friedman R."/>
            <person name="Venter J.C."/>
        </authorList>
    </citation>
    <scope>NUCLEOTIDE SEQUENCE [LARGE SCALE GENOMIC DNA]</scope>
    <source>
        <strain evidence="15 16">HTCC2207</strain>
    </source>
</reference>
<evidence type="ECO:0000256" key="8">
    <source>
        <dbReference type="ARBA" id="ARBA00050547"/>
    </source>
</evidence>
<evidence type="ECO:0000256" key="10">
    <source>
        <dbReference type="HAMAP-Rule" id="MF_01925"/>
    </source>
</evidence>
<dbReference type="FunFam" id="3.40.50.720:FF:000105">
    <property type="entry name" value="Pyrroline-5-carboxylate reductase"/>
    <property type="match status" value="1"/>
</dbReference>
<protein>
    <recommendedName>
        <fullName evidence="10 11">Pyrroline-5-carboxylate reductase</fullName>
        <shortName evidence="10">P5C reductase</shortName>
        <shortName evidence="10">P5CR</shortName>
        <ecNumber evidence="10 11">1.5.1.2</ecNumber>
    </recommendedName>
    <alternativeName>
        <fullName evidence="10">PCA reductase</fullName>
    </alternativeName>
</protein>
<dbReference type="EC" id="1.5.1.2" evidence="10 11"/>
<feature type="binding site" evidence="12">
    <location>
        <begin position="68"/>
        <end position="71"/>
    </location>
    <ligand>
        <name>NADP(+)</name>
        <dbReference type="ChEBI" id="CHEBI:58349"/>
    </ligand>
</feature>
<feature type="domain" description="Pyrroline-5-carboxylate reductase catalytic N-terminal" evidence="13">
    <location>
        <begin position="3"/>
        <end position="97"/>
    </location>
</feature>
<evidence type="ECO:0000259" key="13">
    <source>
        <dbReference type="Pfam" id="PF03807"/>
    </source>
</evidence>
<dbReference type="PANTHER" id="PTHR11645">
    <property type="entry name" value="PYRROLINE-5-CARBOXYLATE REDUCTASE"/>
    <property type="match status" value="1"/>
</dbReference>
<comment type="subcellular location">
    <subcellularLocation>
        <location evidence="10">Cytoplasm</location>
    </subcellularLocation>
</comment>
<comment type="pathway">
    <text evidence="1 10">Amino-acid biosynthesis; L-proline biosynthesis; L-proline from L-glutamate 5-semialdehyde: step 1/1.</text>
</comment>
<evidence type="ECO:0000256" key="9">
    <source>
        <dbReference type="ARBA" id="ARBA00052690"/>
    </source>
</evidence>
<dbReference type="SUPFAM" id="SSF48179">
    <property type="entry name" value="6-phosphogluconate dehydrogenase C-terminal domain-like"/>
    <property type="match status" value="1"/>
</dbReference>